<gene>
    <name evidence="2" type="ORF">J2S48_004757</name>
</gene>
<dbReference type="EMBL" id="JAVDYE010000001">
    <property type="protein sequence ID" value="MDR7385242.1"/>
    <property type="molecule type" value="Genomic_DNA"/>
</dbReference>
<evidence type="ECO:0000313" key="2">
    <source>
        <dbReference type="EMBL" id="MDR7385242.1"/>
    </source>
</evidence>
<dbReference type="RefSeq" id="WP_274997194.1">
    <property type="nucleotide sequence ID" value="NZ_JAJQQP010000015.1"/>
</dbReference>
<dbReference type="Proteomes" id="UP001183585">
    <property type="component" value="Unassembled WGS sequence"/>
</dbReference>
<keyword evidence="3" id="KW-1185">Reference proteome</keyword>
<protein>
    <submittedName>
        <fullName evidence="2">Uncharacterized protein</fullName>
    </submittedName>
</protein>
<feature type="compositionally biased region" description="Basic and acidic residues" evidence="1">
    <location>
        <begin position="15"/>
        <end position="43"/>
    </location>
</feature>
<evidence type="ECO:0000313" key="3">
    <source>
        <dbReference type="Proteomes" id="UP001183585"/>
    </source>
</evidence>
<feature type="region of interest" description="Disordered" evidence="1">
    <location>
        <begin position="1"/>
        <end position="43"/>
    </location>
</feature>
<name>A0ABU2CV74_9MICO</name>
<sequence length="43" mass="4809">MSTDDHRAAGWTDEALDRLRDALKAMPAEKNEQANPSKEEPRG</sequence>
<organism evidence="2 3">
    <name type="scientific">Promicromonospora iranensis</name>
    <dbReference type="NCBI Taxonomy" id="1105144"/>
    <lineage>
        <taxon>Bacteria</taxon>
        <taxon>Bacillati</taxon>
        <taxon>Actinomycetota</taxon>
        <taxon>Actinomycetes</taxon>
        <taxon>Micrococcales</taxon>
        <taxon>Promicromonosporaceae</taxon>
        <taxon>Promicromonospora</taxon>
    </lineage>
</organism>
<reference evidence="2 3" key="1">
    <citation type="submission" date="2023-07" db="EMBL/GenBank/DDBJ databases">
        <title>Sequencing the genomes of 1000 actinobacteria strains.</title>
        <authorList>
            <person name="Klenk H.-P."/>
        </authorList>
    </citation>
    <scope>NUCLEOTIDE SEQUENCE [LARGE SCALE GENOMIC DNA]</scope>
    <source>
        <strain evidence="2 3">DSM 45554</strain>
    </source>
</reference>
<proteinExistence type="predicted"/>
<accession>A0ABU2CV74</accession>
<evidence type="ECO:0000256" key="1">
    <source>
        <dbReference type="SAM" id="MobiDB-lite"/>
    </source>
</evidence>
<comment type="caution">
    <text evidence="2">The sequence shown here is derived from an EMBL/GenBank/DDBJ whole genome shotgun (WGS) entry which is preliminary data.</text>
</comment>